<evidence type="ECO:0000256" key="6">
    <source>
        <dbReference type="ARBA" id="ARBA00022737"/>
    </source>
</evidence>
<dbReference type="InterPro" id="IPR036034">
    <property type="entry name" value="PDZ_sf"/>
</dbReference>
<dbReference type="InterPro" id="IPR001452">
    <property type="entry name" value="SH3_domain"/>
</dbReference>
<evidence type="ECO:0000256" key="4">
    <source>
        <dbReference type="ARBA" id="ARBA00022443"/>
    </source>
</evidence>
<dbReference type="Pfam" id="PF02828">
    <property type="entry name" value="L27"/>
    <property type="match status" value="1"/>
</dbReference>
<dbReference type="InterPro" id="IPR008145">
    <property type="entry name" value="GK/Ca_channel_bsu"/>
</dbReference>
<dbReference type="OrthoDB" id="43580at2759"/>
<keyword evidence="19" id="KW-1185">Reference proteome</keyword>
<dbReference type="InterPro" id="IPR008144">
    <property type="entry name" value="Guanylate_kin-like_dom"/>
</dbReference>
<dbReference type="Gene3D" id="2.30.42.10">
    <property type="match status" value="1"/>
</dbReference>
<feature type="domain" description="Guanylate kinase-like" evidence="15">
    <location>
        <begin position="439"/>
        <end position="609"/>
    </location>
</feature>
<dbReference type="InterPro" id="IPR036028">
    <property type="entry name" value="SH3-like_dom_sf"/>
</dbReference>
<dbReference type="InterPro" id="IPR027417">
    <property type="entry name" value="P-loop_NTPase"/>
</dbReference>
<dbReference type="InterPro" id="IPR014775">
    <property type="entry name" value="L27_C"/>
</dbReference>
<evidence type="ECO:0000259" key="14">
    <source>
        <dbReference type="PROSITE" id="PS50002"/>
    </source>
</evidence>
<organism evidence="18 19">
    <name type="scientific">Albula glossodonta</name>
    <name type="common">roundjaw bonefish</name>
    <dbReference type="NCBI Taxonomy" id="121402"/>
    <lineage>
        <taxon>Eukaryota</taxon>
        <taxon>Metazoa</taxon>
        <taxon>Chordata</taxon>
        <taxon>Craniata</taxon>
        <taxon>Vertebrata</taxon>
        <taxon>Euteleostomi</taxon>
        <taxon>Actinopterygii</taxon>
        <taxon>Neopterygii</taxon>
        <taxon>Teleostei</taxon>
        <taxon>Albuliformes</taxon>
        <taxon>Albulidae</taxon>
        <taxon>Albula</taxon>
    </lineage>
</organism>
<dbReference type="SUPFAM" id="SSF50044">
    <property type="entry name" value="SH3-domain"/>
    <property type="match status" value="1"/>
</dbReference>
<keyword evidence="7" id="KW-0547">Nucleotide-binding</keyword>
<evidence type="ECO:0000256" key="8">
    <source>
        <dbReference type="ARBA" id="ARBA00022840"/>
    </source>
</evidence>
<feature type="compositionally biased region" description="Basic and acidic residues" evidence="13">
    <location>
        <begin position="40"/>
        <end position="51"/>
    </location>
</feature>
<reference evidence="18" key="1">
    <citation type="thesis" date="2021" institute="BYU ScholarsArchive" country="Provo, UT, USA">
        <title>Applications of and Algorithms for Genome Assembly and Genomic Analyses with an Emphasis on Marine Teleosts.</title>
        <authorList>
            <person name="Pickett B.D."/>
        </authorList>
    </citation>
    <scope>NUCLEOTIDE SEQUENCE</scope>
    <source>
        <strain evidence="18">HI-2016</strain>
    </source>
</reference>
<dbReference type="InterPro" id="IPR004172">
    <property type="entry name" value="L27_dom"/>
</dbReference>
<dbReference type="InterPro" id="IPR036892">
    <property type="entry name" value="L27_dom_sf"/>
</dbReference>
<evidence type="ECO:0000256" key="11">
    <source>
        <dbReference type="ARBA" id="ARBA00031033"/>
    </source>
</evidence>
<dbReference type="AlphaFoldDB" id="A0A8T2NZ15"/>
<evidence type="ECO:0000256" key="5">
    <source>
        <dbReference type="ARBA" id="ARBA00022475"/>
    </source>
</evidence>
<evidence type="ECO:0000259" key="15">
    <source>
        <dbReference type="PROSITE" id="PS50052"/>
    </source>
</evidence>
<sequence length="624" mass="69842">MPHTAHRGNQEMTTSHMNGHVTEESEGGGSLRGTRQQQGDTRRKREEEGRELSGSMRLKKLSENPKIGIDNPNFQPVEAGGGTPNLHELEVLLQALKQSQHCLNDAQTQEDVDLVLDLVQMPDFRNAFSIHRAMMDRTSPDPSVPLTARAQGLAQEVQSLLLSSQQKEGLELNSLLTSPHLQALMQAHDGVAEQGMCAEPVGVASEMLTQYGGETVKLVRLEKARDVPLGATVRNDVDSVVVGRVVKGGVVERSGLLREGDEILEINGVEIRGKDVNEVFEILADMHGTLTFVLIPSPQTKSSQNKDSVFHVKAYFDYDPLDDPFMPCRDLGLCFRKGDILHIISQDDPSWWQAYRDGDEGSQPLAGLIPGKNLLQQRETMRRTLGQDKEPDKGKLWYATKGKKRKKTLNKARKSDGFNCDDVLTYEEMGLYHQPSSRRRPIALIGPYNCGQDEVRRRLMICEPARFAGAVPHGREYRFVSRSAFETDLDAGKFIESGEFEKNLYGTSTDSVRQVVNSGKICLLCVHPRSLKVLRSPDLKPYVIFLAPPPLERLRTLLAKDGKSPKLEELRGVIEKGREMEQNFGHLFDAAILNADVDRAFQEVLRLINKLDTEPQWVPSSWLR</sequence>
<dbReference type="InterPro" id="IPR015145">
    <property type="entry name" value="L27_N"/>
</dbReference>
<dbReference type="PROSITE" id="PS50106">
    <property type="entry name" value="PDZ"/>
    <property type="match status" value="1"/>
</dbReference>
<dbReference type="Gene3D" id="1.10.287.650">
    <property type="entry name" value="L27 domain"/>
    <property type="match status" value="2"/>
</dbReference>
<dbReference type="FunFam" id="2.30.42.10:FF:000088">
    <property type="entry name" value="MAGUK p55 subfamily member 5"/>
    <property type="match status" value="1"/>
</dbReference>
<keyword evidence="5" id="KW-1003">Cell membrane</keyword>
<dbReference type="PROSITE" id="PS50052">
    <property type="entry name" value="GUANYLATE_KINASE_2"/>
    <property type="match status" value="1"/>
</dbReference>
<evidence type="ECO:0000259" key="16">
    <source>
        <dbReference type="PROSITE" id="PS50106"/>
    </source>
</evidence>
<dbReference type="InterPro" id="IPR050716">
    <property type="entry name" value="MAGUK"/>
</dbReference>
<dbReference type="PROSITE" id="PS50002">
    <property type="entry name" value="SH3"/>
    <property type="match status" value="1"/>
</dbReference>
<evidence type="ECO:0000256" key="9">
    <source>
        <dbReference type="ARBA" id="ARBA00023136"/>
    </source>
</evidence>
<feature type="domain" description="PDZ" evidence="16">
    <location>
        <begin position="218"/>
        <end position="298"/>
    </location>
</feature>
<evidence type="ECO:0000313" key="18">
    <source>
        <dbReference type="EMBL" id="KAG9344746.1"/>
    </source>
</evidence>
<dbReference type="GO" id="GO:0016324">
    <property type="term" value="C:apical plasma membrane"/>
    <property type="evidence" value="ECO:0007669"/>
    <property type="project" value="UniProtKB-SubCell"/>
</dbReference>
<comment type="subcellular location">
    <subcellularLocation>
        <location evidence="2">Apical cell membrane</location>
    </subcellularLocation>
    <subcellularLocation>
        <location evidence="1">Cell membrane</location>
        <topology evidence="1">Peripheral membrane protein</topology>
    </subcellularLocation>
</comment>
<proteinExistence type="inferred from homology"/>
<comment type="caution">
    <text evidence="18">The sequence shown here is derived from an EMBL/GenBank/DDBJ whole genome shotgun (WGS) entry which is preliminary data.</text>
</comment>
<dbReference type="Gene3D" id="2.30.30.40">
    <property type="entry name" value="SH3 Domains"/>
    <property type="match status" value="1"/>
</dbReference>
<dbReference type="Gene3D" id="3.40.50.300">
    <property type="entry name" value="P-loop containing nucleotide triphosphate hydrolases"/>
    <property type="match status" value="1"/>
</dbReference>
<comment type="similarity">
    <text evidence="3">Belongs to the MAGUK family.</text>
</comment>
<keyword evidence="6" id="KW-0677">Repeat</keyword>
<dbReference type="InterPro" id="IPR001478">
    <property type="entry name" value="PDZ"/>
</dbReference>
<dbReference type="Proteomes" id="UP000824540">
    <property type="component" value="Unassembled WGS sequence"/>
</dbReference>
<dbReference type="CDD" id="cd12036">
    <property type="entry name" value="SH3_MPP5"/>
    <property type="match status" value="1"/>
</dbReference>
<dbReference type="SMART" id="SM00569">
    <property type="entry name" value="L27"/>
    <property type="match status" value="2"/>
</dbReference>
<dbReference type="SMART" id="SM00072">
    <property type="entry name" value="GuKc"/>
    <property type="match status" value="1"/>
</dbReference>
<evidence type="ECO:0000259" key="17">
    <source>
        <dbReference type="PROSITE" id="PS51022"/>
    </source>
</evidence>
<keyword evidence="9" id="KW-0472">Membrane</keyword>
<dbReference type="EMBL" id="JAFBMS010000019">
    <property type="protein sequence ID" value="KAG9344746.1"/>
    <property type="molecule type" value="Genomic_DNA"/>
</dbReference>
<dbReference type="SMART" id="SM00326">
    <property type="entry name" value="SH3"/>
    <property type="match status" value="1"/>
</dbReference>
<keyword evidence="4 12" id="KW-0728">SH3 domain</keyword>
<evidence type="ECO:0000256" key="12">
    <source>
        <dbReference type="PROSITE-ProRule" id="PRU00192"/>
    </source>
</evidence>
<evidence type="ECO:0000256" key="10">
    <source>
        <dbReference type="ARBA" id="ARBA00024392"/>
    </source>
</evidence>
<dbReference type="SUPFAM" id="SSF52540">
    <property type="entry name" value="P-loop containing nucleoside triphosphate hydrolases"/>
    <property type="match status" value="1"/>
</dbReference>
<feature type="domain" description="L27" evidence="17">
    <location>
        <begin position="143"/>
        <end position="199"/>
    </location>
</feature>
<dbReference type="GO" id="GO:0005524">
    <property type="term" value="F:ATP binding"/>
    <property type="evidence" value="ECO:0007669"/>
    <property type="project" value="UniProtKB-KW"/>
</dbReference>
<dbReference type="SMART" id="SM00228">
    <property type="entry name" value="PDZ"/>
    <property type="match status" value="1"/>
</dbReference>
<dbReference type="Pfam" id="PF09060">
    <property type="entry name" value="L27_N"/>
    <property type="match status" value="1"/>
</dbReference>
<evidence type="ECO:0000256" key="7">
    <source>
        <dbReference type="ARBA" id="ARBA00022741"/>
    </source>
</evidence>
<evidence type="ECO:0000256" key="1">
    <source>
        <dbReference type="ARBA" id="ARBA00004202"/>
    </source>
</evidence>
<evidence type="ECO:0000256" key="3">
    <source>
        <dbReference type="ARBA" id="ARBA00007014"/>
    </source>
</evidence>
<dbReference type="Pfam" id="PF07653">
    <property type="entry name" value="SH3_2"/>
    <property type="match status" value="1"/>
</dbReference>
<dbReference type="Pfam" id="PF00595">
    <property type="entry name" value="PDZ"/>
    <property type="match status" value="1"/>
</dbReference>
<dbReference type="InterPro" id="IPR035601">
    <property type="entry name" value="MPP5_SH3"/>
</dbReference>
<evidence type="ECO:0000256" key="2">
    <source>
        <dbReference type="ARBA" id="ARBA00004221"/>
    </source>
</evidence>
<dbReference type="PANTHER" id="PTHR23122">
    <property type="entry name" value="MEMBRANE-ASSOCIATED GUANYLATE KINASE MAGUK"/>
    <property type="match status" value="1"/>
</dbReference>
<feature type="region of interest" description="Disordered" evidence="13">
    <location>
        <begin position="1"/>
        <end position="70"/>
    </location>
</feature>
<name>A0A8T2NZ15_9TELE</name>
<keyword evidence="8" id="KW-0067">ATP-binding</keyword>
<dbReference type="PROSITE" id="PS51022">
    <property type="entry name" value="L27"/>
    <property type="match status" value="1"/>
</dbReference>
<feature type="domain" description="SH3" evidence="14">
    <location>
        <begin position="307"/>
        <end position="379"/>
    </location>
</feature>
<dbReference type="SUPFAM" id="SSF50156">
    <property type="entry name" value="PDZ domain-like"/>
    <property type="match status" value="1"/>
</dbReference>
<evidence type="ECO:0000313" key="19">
    <source>
        <dbReference type="Proteomes" id="UP000824540"/>
    </source>
</evidence>
<accession>A0A8T2NZ15</accession>
<gene>
    <name evidence="18" type="ORF">JZ751_010433</name>
</gene>
<evidence type="ECO:0000256" key="13">
    <source>
        <dbReference type="SAM" id="MobiDB-lite"/>
    </source>
</evidence>
<protein>
    <recommendedName>
        <fullName evidence="10">Protein PALS1</fullName>
    </recommendedName>
    <alternativeName>
        <fullName evidence="11">Protein associated with Lin-7 1</fullName>
    </alternativeName>
</protein>
<dbReference type="SUPFAM" id="SSF101288">
    <property type="entry name" value="L27 domain"/>
    <property type="match status" value="2"/>
</dbReference>
<dbReference type="Pfam" id="PF00625">
    <property type="entry name" value="Guanylate_kin"/>
    <property type="match status" value="1"/>
</dbReference>